<dbReference type="Proteomes" id="UP001141422">
    <property type="component" value="Unassembled WGS sequence"/>
</dbReference>
<feature type="transmembrane region" description="Helical" evidence="1">
    <location>
        <begin position="161"/>
        <end position="180"/>
    </location>
</feature>
<dbReference type="RefSeq" id="WP_268924009.1">
    <property type="nucleotide sequence ID" value="NZ_JAPTGB010000002.1"/>
</dbReference>
<dbReference type="Pfam" id="PF24368">
    <property type="entry name" value="DUF7524"/>
    <property type="match status" value="1"/>
</dbReference>
<comment type="caution">
    <text evidence="2">The sequence shown here is derived from an EMBL/GenBank/DDBJ whole genome shotgun (WGS) entry which is preliminary data.</text>
</comment>
<reference evidence="2" key="1">
    <citation type="submission" date="2022-12" db="EMBL/GenBank/DDBJ databases">
        <title>Isolation and characterisation of novel Methanocorpusculum spp. from native Australian herbivores indicates the genus is ancestrally host-associated.</title>
        <authorList>
            <person name="Volmer J.G."/>
            <person name="Soo R.M."/>
            <person name="Evans P.N."/>
            <person name="Hoedt E.C."/>
            <person name="Astorga Alsina A.L."/>
            <person name="Woodcroft B.J."/>
            <person name="Tyson G.W."/>
            <person name="Hugenholtz P."/>
            <person name="Morrison M."/>
        </authorList>
    </citation>
    <scope>NUCLEOTIDE SEQUENCE</scope>
    <source>
        <strain evidence="2">MG</strain>
    </source>
</reference>
<keyword evidence="1" id="KW-0812">Transmembrane</keyword>
<accession>A0ABT4IDI0</accession>
<keyword evidence="1" id="KW-0472">Membrane</keyword>
<sequence length="184" mass="20023">MAIVEIQLNRLGINSLELSTDAVDVSAGTALHIRFVNHGSPTHATLRCEASAYTDFTYENIYVEGESELEIKMKEDAGTGSFDMQVITGYGMRREAFTINVLKSCPVPAPEPIIFPEEPIVEPKRASVGAGAGKAVMILIMPIIAAIIIALWQFGYLNIDGHAMTIIVYLVMLAGVIIAWRSVQ</sequence>
<name>A0ABT4IDI0_9EURY</name>
<dbReference type="EMBL" id="JAPTGB010000002">
    <property type="protein sequence ID" value="MCZ0859787.1"/>
    <property type="molecule type" value="Genomic_DNA"/>
</dbReference>
<organism evidence="2 3">
    <name type="scientific">Methanocorpusculum petauri</name>
    <dbReference type="NCBI Taxonomy" id="3002863"/>
    <lineage>
        <taxon>Archaea</taxon>
        <taxon>Methanobacteriati</taxon>
        <taxon>Methanobacteriota</taxon>
        <taxon>Stenosarchaea group</taxon>
        <taxon>Methanomicrobia</taxon>
        <taxon>Methanomicrobiales</taxon>
        <taxon>Methanocorpusculaceae</taxon>
        <taxon>Methanocorpusculum</taxon>
    </lineage>
</organism>
<evidence type="ECO:0000313" key="2">
    <source>
        <dbReference type="EMBL" id="MCZ0859787.1"/>
    </source>
</evidence>
<evidence type="ECO:0000256" key="1">
    <source>
        <dbReference type="SAM" id="Phobius"/>
    </source>
</evidence>
<feature type="transmembrane region" description="Helical" evidence="1">
    <location>
        <begin position="135"/>
        <end position="155"/>
    </location>
</feature>
<protein>
    <submittedName>
        <fullName evidence="2">Uncharacterized protein</fullName>
    </submittedName>
</protein>
<dbReference type="InterPro" id="IPR055946">
    <property type="entry name" value="DUF7524"/>
</dbReference>
<gene>
    <name evidence="2" type="ORF">O0S10_00930</name>
</gene>
<evidence type="ECO:0000313" key="3">
    <source>
        <dbReference type="Proteomes" id="UP001141422"/>
    </source>
</evidence>
<keyword evidence="1" id="KW-1133">Transmembrane helix</keyword>
<keyword evidence="3" id="KW-1185">Reference proteome</keyword>
<proteinExistence type="predicted"/>